<dbReference type="Proteomes" id="UP000315369">
    <property type="component" value="Unassembled WGS sequence"/>
</dbReference>
<proteinExistence type="predicted"/>
<keyword evidence="2" id="KW-1185">Reference proteome</keyword>
<gene>
    <name evidence="1" type="ORF">FJV41_13160</name>
</gene>
<dbReference type="OrthoDB" id="5509153at2"/>
<accession>A0A540X2V2</accession>
<evidence type="ECO:0000313" key="1">
    <source>
        <dbReference type="EMBL" id="TQF15560.1"/>
    </source>
</evidence>
<comment type="caution">
    <text evidence="1">The sequence shown here is derived from an EMBL/GenBank/DDBJ whole genome shotgun (WGS) entry which is preliminary data.</text>
</comment>
<protein>
    <submittedName>
        <fullName evidence="1">STAS/SEC14 domain-containing protein</fullName>
    </submittedName>
</protein>
<reference evidence="1 2" key="1">
    <citation type="submission" date="2019-06" db="EMBL/GenBank/DDBJ databases">
        <authorList>
            <person name="Livingstone P."/>
            <person name="Whitworth D."/>
        </authorList>
    </citation>
    <scope>NUCLEOTIDE SEQUENCE [LARGE SCALE GENOMIC DNA]</scope>
    <source>
        <strain evidence="1 2">AM401</strain>
    </source>
</reference>
<organism evidence="1 2">
    <name type="scientific">Myxococcus llanfairpwllgwyngyllgogerychwyrndrobwllllantysiliogogogochensis</name>
    <dbReference type="NCBI Taxonomy" id="2590453"/>
    <lineage>
        <taxon>Bacteria</taxon>
        <taxon>Pseudomonadati</taxon>
        <taxon>Myxococcota</taxon>
        <taxon>Myxococcia</taxon>
        <taxon>Myxococcales</taxon>
        <taxon>Cystobacterineae</taxon>
        <taxon>Myxococcaceae</taxon>
        <taxon>Myxococcus</taxon>
    </lineage>
</organism>
<dbReference type="RefSeq" id="WP_141642807.1">
    <property type="nucleotide sequence ID" value="NZ_VIFM01000041.1"/>
</dbReference>
<name>A0A540X2V2_9BACT</name>
<evidence type="ECO:0000313" key="2">
    <source>
        <dbReference type="Proteomes" id="UP000315369"/>
    </source>
</evidence>
<sequence length="139" mass="15818">MVEKAREWKYGAHRVRIEPPDIAVATFEGPITMDDVKRTSEIYKEVFTVLGPYYILAEIGRSQIEAAGRRYLSENNRSEWFKGCVYVGADIVQQTFGKAISLAMLFTGKSSFETTFVKTLDDARAWVQQNRARSQRKAG</sequence>
<dbReference type="AlphaFoldDB" id="A0A540X2V2"/>
<dbReference type="EMBL" id="VIFM01000041">
    <property type="protein sequence ID" value="TQF15560.1"/>
    <property type="molecule type" value="Genomic_DNA"/>
</dbReference>